<comment type="similarity">
    <text evidence="3 16">Belongs to the lipase chaperone family.</text>
</comment>
<evidence type="ECO:0000313" key="18">
    <source>
        <dbReference type="EMBL" id="SDU79727.1"/>
    </source>
</evidence>
<keyword evidence="8 16" id="KW-0442">Lipid degradation</keyword>
<dbReference type="Pfam" id="PF03280">
    <property type="entry name" value="Lipase_chap"/>
    <property type="match status" value="1"/>
</dbReference>
<name>A0A1H2LFC7_9PSED</name>
<keyword evidence="10 16" id="KW-0443">Lipid metabolism</keyword>
<evidence type="ECO:0000256" key="6">
    <source>
        <dbReference type="ARBA" id="ARBA00022519"/>
    </source>
</evidence>
<proteinExistence type="inferred from homology"/>
<dbReference type="Proteomes" id="UP000198675">
    <property type="component" value="Chromosome I"/>
</dbReference>
<feature type="compositionally biased region" description="Low complexity" evidence="17">
    <location>
        <begin position="31"/>
        <end position="41"/>
    </location>
</feature>
<keyword evidence="7 16" id="KW-0812">Transmembrane</keyword>
<evidence type="ECO:0000256" key="9">
    <source>
        <dbReference type="ARBA" id="ARBA00022989"/>
    </source>
</evidence>
<accession>A0A1H2LFC7</accession>
<dbReference type="InterPro" id="IPR004961">
    <property type="entry name" value="Lipase_chaperone"/>
</dbReference>
<evidence type="ECO:0000256" key="14">
    <source>
        <dbReference type="ARBA" id="ARBA00031542"/>
    </source>
</evidence>
<protein>
    <recommendedName>
        <fullName evidence="4 16">Lipase chaperone</fullName>
    </recommendedName>
    <alternativeName>
        <fullName evidence="16">Lipase activator protein</fullName>
    </alternativeName>
    <alternativeName>
        <fullName evidence="15 16">Lipase foldase</fullName>
    </alternativeName>
    <alternativeName>
        <fullName evidence="13 16">Lipase helper protein</fullName>
    </alternativeName>
    <alternativeName>
        <fullName evidence="14 16">Lipase modulator</fullName>
    </alternativeName>
</protein>
<evidence type="ECO:0000256" key="8">
    <source>
        <dbReference type="ARBA" id="ARBA00022963"/>
    </source>
</evidence>
<evidence type="ECO:0000256" key="10">
    <source>
        <dbReference type="ARBA" id="ARBA00023098"/>
    </source>
</evidence>
<evidence type="ECO:0000256" key="4">
    <source>
        <dbReference type="ARBA" id="ARBA00019692"/>
    </source>
</evidence>
<evidence type="ECO:0000256" key="2">
    <source>
        <dbReference type="ARBA" id="ARBA00004383"/>
    </source>
</evidence>
<sequence length="345" mass="38385">MKKTLFALPLLIVAGLALMLYLQPGHQPTQFTPPAATATPTQPGPAPAPAAEALTPTSQDTQKKATTLALPSSFVGTEVDGSFRVDAAGNLIISEDIRRIFDYFLASIGEESLDASVLRLRNYIDSQLQEPARARAQALLEQYLSYKRELVLLERDLPQLASLDAMRQRETAVQALRARLFDSETYQAFFAREEGYNRFTLERLAIQHDSTMSAEEKGVAVDRLRASLPEELQDAVLPQLQQELRQHTARLQAEGASAAQIRQMRQQLVGAEATTRLEALDSQRQSWQRRLDDYITAKAKIQVNEGLSSGDKRAAIEALAAERFDERERLRLEAAEQLAAANKKQ</sequence>
<dbReference type="GO" id="GO:0016042">
    <property type="term" value="P:lipid catabolic process"/>
    <property type="evidence" value="ECO:0007669"/>
    <property type="project" value="UniProtKB-UniRule"/>
</dbReference>
<dbReference type="AlphaFoldDB" id="A0A1H2LFC7"/>
<evidence type="ECO:0000256" key="1">
    <source>
        <dbReference type="ARBA" id="ARBA00003280"/>
    </source>
</evidence>
<evidence type="ECO:0000256" key="3">
    <source>
        <dbReference type="ARBA" id="ARBA00010358"/>
    </source>
</evidence>
<keyword evidence="11 16" id="KW-0472">Membrane</keyword>
<evidence type="ECO:0000256" key="12">
    <source>
        <dbReference type="ARBA" id="ARBA00023186"/>
    </source>
</evidence>
<evidence type="ECO:0000256" key="13">
    <source>
        <dbReference type="ARBA" id="ARBA00030948"/>
    </source>
</evidence>
<dbReference type="NCBIfam" id="NF002334">
    <property type="entry name" value="PRK01294.1-2"/>
    <property type="match status" value="1"/>
</dbReference>
<dbReference type="HAMAP" id="MF_00790">
    <property type="entry name" value="Lipase_chap"/>
    <property type="match status" value="1"/>
</dbReference>
<comment type="function">
    <text evidence="1 16">May be involved in the folding of the extracellular lipase during its passage through the periplasm.</text>
</comment>
<reference evidence="19" key="1">
    <citation type="submission" date="2016-10" db="EMBL/GenBank/DDBJ databases">
        <authorList>
            <person name="Varghese N."/>
            <person name="Submissions S."/>
        </authorList>
    </citation>
    <scope>NUCLEOTIDE SEQUENCE [LARGE SCALE GENOMIC DNA]</scope>
    <source>
        <strain evidence="19">KCTC 32246</strain>
    </source>
</reference>
<dbReference type="GO" id="GO:0005886">
    <property type="term" value="C:plasma membrane"/>
    <property type="evidence" value="ECO:0007669"/>
    <property type="project" value="UniProtKB-SubCell"/>
</dbReference>
<keyword evidence="19" id="KW-1185">Reference proteome</keyword>
<keyword evidence="9 16" id="KW-1133">Transmembrane helix</keyword>
<evidence type="ECO:0000256" key="17">
    <source>
        <dbReference type="SAM" id="MobiDB-lite"/>
    </source>
</evidence>
<dbReference type="GO" id="GO:0051082">
    <property type="term" value="F:unfolded protein binding"/>
    <property type="evidence" value="ECO:0007669"/>
    <property type="project" value="UniProtKB-UniRule"/>
</dbReference>
<evidence type="ECO:0000256" key="7">
    <source>
        <dbReference type="ARBA" id="ARBA00022692"/>
    </source>
</evidence>
<comment type="subcellular location">
    <subcellularLocation>
        <location evidence="2">Cell inner membrane</location>
        <topology evidence="2">Single-pass membrane protein</topology>
        <orientation evidence="2">Periplasmic side</orientation>
    </subcellularLocation>
</comment>
<dbReference type="RefSeq" id="WP_092375582.1">
    <property type="nucleotide sequence ID" value="NZ_LT629797.1"/>
</dbReference>
<evidence type="ECO:0000256" key="11">
    <source>
        <dbReference type="ARBA" id="ARBA00023136"/>
    </source>
</evidence>
<keyword evidence="12 16" id="KW-0143">Chaperone</keyword>
<organism evidence="18 19">
    <name type="scientific">Pseudomonas sihuiensis</name>
    <dbReference type="NCBI Taxonomy" id="1274359"/>
    <lineage>
        <taxon>Bacteria</taxon>
        <taxon>Pseudomonadati</taxon>
        <taxon>Pseudomonadota</taxon>
        <taxon>Gammaproteobacteria</taxon>
        <taxon>Pseudomonadales</taxon>
        <taxon>Pseudomonadaceae</taxon>
        <taxon>Pseudomonas</taxon>
    </lineage>
</organism>
<evidence type="ECO:0000256" key="16">
    <source>
        <dbReference type="HAMAP-Rule" id="MF_00790"/>
    </source>
</evidence>
<evidence type="ECO:0000313" key="19">
    <source>
        <dbReference type="Proteomes" id="UP000198675"/>
    </source>
</evidence>
<dbReference type="SUPFAM" id="SSF158855">
    <property type="entry name" value="Lipase chaperone-like"/>
    <property type="match status" value="1"/>
</dbReference>
<evidence type="ECO:0000256" key="5">
    <source>
        <dbReference type="ARBA" id="ARBA00022475"/>
    </source>
</evidence>
<keyword evidence="5 16" id="KW-1003">Cell membrane</keyword>
<dbReference type="EMBL" id="LT629797">
    <property type="protein sequence ID" value="SDU79727.1"/>
    <property type="molecule type" value="Genomic_DNA"/>
</dbReference>
<keyword evidence="6 16" id="KW-0997">Cell inner membrane</keyword>
<feature type="region of interest" description="Disordered" evidence="17">
    <location>
        <begin position="31"/>
        <end position="61"/>
    </location>
</feature>
<gene>
    <name evidence="16" type="primary">lifO</name>
    <name evidence="18" type="ORF">SAMN05216363_1411</name>
</gene>
<dbReference type="GO" id="GO:0006457">
    <property type="term" value="P:protein folding"/>
    <property type="evidence" value="ECO:0007669"/>
    <property type="project" value="UniProtKB-UniRule"/>
</dbReference>
<evidence type="ECO:0000256" key="15">
    <source>
        <dbReference type="ARBA" id="ARBA00033028"/>
    </source>
</evidence>